<reference evidence="1 2" key="1">
    <citation type="submission" date="2017-08" db="EMBL/GenBank/DDBJ databases">
        <title>Infants hospitalized years apart are colonized by the same room-sourced microbial strains.</title>
        <authorList>
            <person name="Brooks B."/>
            <person name="Olm M.R."/>
            <person name="Firek B.A."/>
            <person name="Baker R."/>
            <person name="Thomas B.C."/>
            <person name="Morowitz M.J."/>
            <person name="Banfield J.F."/>
        </authorList>
    </citation>
    <scope>NUCLEOTIDE SEQUENCE [LARGE SCALE GENOMIC DNA]</scope>
    <source>
        <strain evidence="1">S2_006_000_R2_64</strain>
    </source>
</reference>
<dbReference type="Proteomes" id="UP000249739">
    <property type="component" value="Unassembled WGS sequence"/>
</dbReference>
<evidence type="ECO:0000313" key="1">
    <source>
        <dbReference type="EMBL" id="PZP53652.1"/>
    </source>
</evidence>
<proteinExistence type="predicted"/>
<dbReference type="EMBL" id="QFOT01000170">
    <property type="protein sequence ID" value="PZP53652.1"/>
    <property type="molecule type" value="Genomic_DNA"/>
</dbReference>
<sequence>MSITNVAKVEVAHLLHANLAKLANVSAEQQDESLSTEVDIRVMLQVMAGILTETAFFFENPDETLQVSLNKISLMLECDPFEGDLPEWIDFQPHLIDTNTERGRELARLAIEDWSDCEFAFHDMLMTLVHHMLISWEDDGIPRCEAFRLLIEYATRCMSYELAAQELCDVLIEKKIARDGWTLGDCLGGLAGAAGWRLAKYNLIQKKREKESVPFPTEFDELVYVMTKEATRMGVPAGSDWRFGLPANDCPLNPPLELLNGIEPYALLFFSTIPMPDLREQAVACAKAAGRMLAVAAVGDEPEIAPVIAKPLAMAAITETYKTFWRGF</sequence>
<comment type="caution">
    <text evidence="1">The sequence shown here is derived from an EMBL/GenBank/DDBJ whole genome shotgun (WGS) entry which is preliminary data.</text>
</comment>
<evidence type="ECO:0000313" key="2">
    <source>
        <dbReference type="Proteomes" id="UP000249739"/>
    </source>
</evidence>
<organism evidence="1 2">
    <name type="scientific">Micavibrio aeruginosavorus</name>
    <dbReference type="NCBI Taxonomy" id="349221"/>
    <lineage>
        <taxon>Bacteria</taxon>
        <taxon>Pseudomonadati</taxon>
        <taxon>Bdellovibrionota</taxon>
        <taxon>Bdellovibrionia</taxon>
        <taxon>Bdellovibrionales</taxon>
        <taxon>Pseudobdellovibrionaceae</taxon>
        <taxon>Micavibrio</taxon>
    </lineage>
</organism>
<name>A0A2W5HDP9_9BACT</name>
<protein>
    <submittedName>
        <fullName evidence="1">Uncharacterized protein</fullName>
    </submittedName>
</protein>
<dbReference type="AlphaFoldDB" id="A0A2W5HDP9"/>
<accession>A0A2W5HDP9</accession>
<gene>
    <name evidence="1" type="ORF">DI586_10765</name>
</gene>